<evidence type="ECO:0008006" key="9">
    <source>
        <dbReference type="Google" id="ProtNLM"/>
    </source>
</evidence>
<dbReference type="InterPro" id="IPR013791">
    <property type="entry name" value="RNA3'-term_phos_cycl_insert"/>
</dbReference>
<dbReference type="InterPro" id="IPR037136">
    <property type="entry name" value="RNA3'_phos_cyclase_dom_sf"/>
</dbReference>
<evidence type="ECO:0000259" key="6">
    <source>
        <dbReference type="Pfam" id="PF05189"/>
    </source>
</evidence>
<evidence type="ECO:0000256" key="3">
    <source>
        <dbReference type="ARBA" id="ARBA00022517"/>
    </source>
</evidence>
<dbReference type="Pfam" id="PF05189">
    <property type="entry name" value="RTC_insert"/>
    <property type="match status" value="1"/>
</dbReference>
<dbReference type="GO" id="GO:0005730">
    <property type="term" value="C:nucleolus"/>
    <property type="evidence" value="ECO:0007669"/>
    <property type="project" value="UniProtKB-SubCell"/>
</dbReference>
<sequence length="375" mass="41307">MSSSNIYQGSESFRVRLVLSILSGRPIRIVKIRTQDDNPGLHEYEAGFIRLLDKITNGTKVEVNETGTAIYFQPGLLVGGPIEHDCSCQRGIGYYLESVMQLAPFCKKPLKIVLRGVTNDQVDTSVDALKCVFFPILRRFVVDDEGLDMKINRRGAPPLGGGEVFFSCPVRKQLRPFQFLDPGLIKRIRGTAYAVQVSPAMANRMVESAKGLLLKVIPDVFITTDHRKGVGKKGSPGYGIVLIAETTKGAFLVAESSSNPINSGKPPSVPEDIGLEAANRLLQEIYRGGCVDSNCQSSTLLFMALYQKDVSKIMTGPLSPYTIKFLRTLRDFFGTQFKVETKQRSHEEEDLRTGCDKVILTCIGVGYTNLSKTVA</sequence>
<dbReference type="PROSITE" id="PS01287">
    <property type="entry name" value="RTC"/>
    <property type="match status" value="1"/>
</dbReference>
<reference evidence="7" key="1">
    <citation type="submission" date="2023-07" db="EMBL/GenBank/DDBJ databases">
        <title>Chromosome-level genome assembly of Artemia franciscana.</title>
        <authorList>
            <person name="Jo E."/>
        </authorList>
    </citation>
    <scope>NUCLEOTIDE SEQUENCE</scope>
    <source>
        <tissue evidence="7">Whole body</tissue>
    </source>
</reference>
<dbReference type="GO" id="GO:0000479">
    <property type="term" value="P:endonucleolytic cleavage of tricistronic rRNA transcript (SSU-rRNA, 5.8S rRNA, LSU-rRNA)"/>
    <property type="evidence" value="ECO:0007669"/>
    <property type="project" value="TreeGrafter"/>
</dbReference>
<evidence type="ECO:0000313" key="7">
    <source>
        <dbReference type="EMBL" id="KAK2727615.1"/>
    </source>
</evidence>
<dbReference type="InterPro" id="IPR016443">
    <property type="entry name" value="RNA3'_term_phos_cyc_type_2"/>
</dbReference>
<keyword evidence="4" id="KW-0539">Nucleus</keyword>
<feature type="domain" description="RNA 3'-terminal phosphate cyclase" evidence="5">
    <location>
        <begin position="7"/>
        <end position="339"/>
    </location>
</feature>
<dbReference type="InterPro" id="IPR023797">
    <property type="entry name" value="RNA3'_phos_cyclase_dom"/>
</dbReference>
<dbReference type="CDD" id="cd00875">
    <property type="entry name" value="RNA_Cyclase_Class_I"/>
    <property type="match status" value="1"/>
</dbReference>
<name>A0AA88IAU3_ARTSF</name>
<gene>
    <name evidence="7" type="ORF">QYM36_008186</name>
</gene>
<dbReference type="GO" id="GO:0004521">
    <property type="term" value="F:RNA endonuclease activity"/>
    <property type="evidence" value="ECO:0007669"/>
    <property type="project" value="TreeGrafter"/>
</dbReference>
<comment type="similarity">
    <text evidence="2">Belongs to the RNA 3'-terminal cyclase family. Type 2 subfamily.</text>
</comment>
<comment type="subcellular location">
    <subcellularLocation>
        <location evidence="1">Nucleus</location>
        <location evidence="1">Nucleolus</location>
    </subcellularLocation>
</comment>
<dbReference type="NCBIfam" id="TIGR03400">
    <property type="entry name" value="18S_RNA_Rcl1p"/>
    <property type="match status" value="1"/>
</dbReference>
<dbReference type="Gene3D" id="3.65.10.20">
    <property type="entry name" value="RNA 3'-terminal phosphate cyclase domain"/>
    <property type="match status" value="1"/>
</dbReference>
<feature type="domain" description="RNA 3'-terminal phosphate cyclase insert" evidence="6">
    <location>
        <begin position="180"/>
        <end position="285"/>
    </location>
</feature>
<accession>A0AA88IAU3</accession>
<evidence type="ECO:0000256" key="1">
    <source>
        <dbReference type="ARBA" id="ARBA00004604"/>
    </source>
</evidence>
<dbReference type="PIRSF" id="PIRSF005378">
    <property type="entry name" value="RNA3'_term_phos_cycl_euk"/>
    <property type="match status" value="1"/>
</dbReference>
<keyword evidence="3" id="KW-0690">Ribosome biogenesis</keyword>
<evidence type="ECO:0000259" key="5">
    <source>
        <dbReference type="Pfam" id="PF01137"/>
    </source>
</evidence>
<comment type="caution">
    <text evidence="7">The sequence shown here is derived from an EMBL/GenBank/DDBJ whole genome shotgun (WGS) entry which is preliminary data.</text>
</comment>
<dbReference type="Pfam" id="PF01137">
    <property type="entry name" value="RTC"/>
    <property type="match status" value="1"/>
</dbReference>
<dbReference type="SUPFAM" id="SSF55205">
    <property type="entry name" value="EPT/RTPC-like"/>
    <property type="match status" value="1"/>
</dbReference>
<dbReference type="PANTHER" id="PTHR11096">
    <property type="entry name" value="RNA 3' TERMINAL PHOSPHATE CYCLASE"/>
    <property type="match status" value="1"/>
</dbReference>
<evidence type="ECO:0000256" key="2">
    <source>
        <dbReference type="ARBA" id="ARBA00007089"/>
    </source>
</evidence>
<dbReference type="AlphaFoldDB" id="A0AA88IAU3"/>
<keyword evidence="8" id="KW-1185">Reference proteome</keyword>
<dbReference type="Gene3D" id="3.30.360.20">
    <property type="entry name" value="RNA 3'-terminal phosphate cyclase, insert domain"/>
    <property type="match status" value="1"/>
</dbReference>
<dbReference type="InterPro" id="IPR000228">
    <property type="entry name" value="RNA3'_term_phos_cyc"/>
</dbReference>
<protein>
    <recommendedName>
        <fullName evidence="9">RNA 3'-terminal phosphate cyclase-like protein</fullName>
    </recommendedName>
</protein>
<proteinExistence type="inferred from homology"/>
<dbReference type="InterPro" id="IPR036553">
    <property type="entry name" value="RPTC_insert"/>
</dbReference>
<dbReference type="EMBL" id="JAVRJZ010000001">
    <property type="protein sequence ID" value="KAK2727615.1"/>
    <property type="molecule type" value="Genomic_DNA"/>
</dbReference>
<evidence type="ECO:0000256" key="4">
    <source>
        <dbReference type="ARBA" id="ARBA00023242"/>
    </source>
</evidence>
<organism evidence="7 8">
    <name type="scientific">Artemia franciscana</name>
    <name type="common">Brine shrimp</name>
    <name type="synonym">Artemia sanfranciscana</name>
    <dbReference type="NCBI Taxonomy" id="6661"/>
    <lineage>
        <taxon>Eukaryota</taxon>
        <taxon>Metazoa</taxon>
        <taxon>Ecdysozoa</taxon>
        <taxon>Arthropoda</taxon>
        <taxon>Crustacea</taxon>
        <taxon>Branchiopoda</taxon>
        <taxon>Anostraca</taxon>
        <taxon>Artemiidae</taxon>
        <taxon>Artemia</taxon>
    </lineage>
</organism>
<evidence type="ECO:0000313" key="8">
    <source>
        <dbReference type="Proteomes" id="UP001187531"/>
    </source>
</evidence>
<dbReference type="InterPro" id="IPR020719">
    <property type="entry name" value="RNA3'_term_phos_cycl-like_CS"/>
</dbReference>
<dbReference type="PANTHER" id="PTHR11096:SF1">
    <property type="entry name" value="RNA 3'-TERMINAL PHOSPHATE CYCLASE-LIKE PROTEIN"/>
    <property type="match status" value="1"/>
</dbReference>
<dbReference type="InterPro" id="IPR013792">
    <property type="entry name" value="RNA3'P_cycl/enolpyr_Trfase_a/b"/>
</dbReference>
<dbReference type="Proteomes" id="UP001187531">
    <property type="component" value="Unassembled WGS sequence"/>
</dbReference>